<keyword evidence="11 12" id="KW-0472">Membrane</keyword>
<keyword evidence="4" id="KW-0808">Transferase</keyword>
<dbReference type="Gene3D" id="3.30.565.10">
    <property type="entry name" value="Histidine kinase-like ATPase, C-terminal domain"/>
    <property type="match status" value="1"/>
</dbReference>
<keyword evidence="2" id="KW-1003">Cell membrane</keyword>
<evidence type="ECO:0000256" key="8">
    <source>
        <dbReference type="ARBA" id="ARBA00022840"/>
    </source>
</evidence>
<dbReference type="Pfam" id="PF06580">
    <property type="entry name" value="His_kinase"/>
    <property type="match status" value="1"/>
</dbReference>
<dbReference type="InterPro" id="IPR010559">
    <property type="entry name" value="Sig_transdc_His_kin_internal"/>
</dbReference>
<evidence type="ECO:0000256" key="2">
    <source>
        <dbReference type="ARBA" id="ARBA00022475"/>
    </source>
</evidence>
<dbReference type="InterPro" id="IPR003594">
    <property type="entry name" value="HATPase_dom"/>
</dbReference>
<feature type="transmembrane region" description="Helical" evidence="12">
    <location>
        <begin position="307"/>
        <end position="326"/>
    </location>
</feature>
<evidence type="ECO:0000256" key="12">
    <source>
        <dbReference type="SAM" id="Phobius"/>
    </source>
</evidence>
<dbReference type="SUPFAM" id="SSF55874">
    <property type="entry name" value="ATPase domain of HSP90 chaperone/DNA topoisomerase II/histidine kinase"/>
    <property type="match status" value="1"/>
</dbReference>
<dbReference type="SMART" id="SM00304">
    <property type="entry name" value="HAMP"/>
    <property type="match status" value="1"/>
</dbReference>
<dbReference type="GO" id="GO:0000155">
    <property type="term" value="F:phosphorelay sensor kinase activity"/>
    <property type="evidence" value="ECO:0007669"/>
    <property type="project" value="InterPro"/>
</dbReference>
<evidence type="ECO:0000256" key="6">
    <source>
        <dbReference type="ARBA" id="ARBA00022741"/>
    </source>
</evidence>
<dbReference type="STRING" id="157838.AN964_11875"/>
<dbReference type="Pfam" id="PF02518">
    <property type="entry name" value="HATPase_c"/>
    <property type="match status" value="1"/>
</dbReference>
<evidence type="ECO:0000256" key="9">
    <source>
        <dbReference type="ARBA" id="ARBA00022989"/>
    </source>
</evidence>
<dbReference type="GO" id="GO:0005886">
    <property type="term" value="C:plasma membrane"/>
    <property type="evidence" value="ECO:0007669"/>
    <property type="project" value="UniProtKB-SubCell"/>
</dbReference>
<organism evidence="14 15">
    <name type="scientific">Heyndrickxia shackletonii</name>
    <dbReference type="NCBI Taxonomy" id="157838"/>
    <lineage>
        <taxon>Bacteria</taxon>
        <taxon>Bacillati</taxon>
        <taxon>Bacillota</taxon>
        <taxon>Bacilli</taxon>
        <taxon>Bacillales</taxon>
        <taxon>Bacillaceae</taxon>
        <taxon>Heyndrickxia</taxon>
    </lineage>
</organism>
<keyword evidence="5 12" id="KW-0812">Transmembrane</keyword>
<dbReference type="PATRIC" id="fig|157838.3.peg.2614"/>
<keyword evidence="3" id="KW-0597">Phosphoprotein</keyword>
<dbReference type="PANTHER" id="PTHR34220">
    <property type="entry name" value="SENSOR HISTIDINE KINASE YPDA"/>
    <property type="match status" value="1"/>
</dbReference>
<evidence type="ECO:0000256" key="1">
    <source>
        <dbReference type="ARBA" id="ARBA00004651"/>
    </source>
</evidence>
<keyword evidence="9 12" id="KW-1133">Transmembrane helix</keyword>
<dbReference type="InterPro" id="IPR050640">
    <property type="entry name" value="Bact_2-comp_sensor_kinase"/>
</dbReference>
<feature type="domain" description="HAMP" evidence="13">
    <location>
        <begin position="327"/>
        <end position="379"/>
    </location>
</feature>
<proteinExistence type="predicted"/>
<gene>
    <name evidence="14" type="ORF">AN964_11875</name>
</gene>
<comment type="caution">
    <text evidence="14">The sequence shown here is derived from an EMBL/GenBank/DDBJ whole genome shotgun (WGS) entry which is preliminary data.</text>
</comment>
<dbReference type="InterPro" id="IPR003660">
    <property type="entry name" value="HAMP_dom"/>
</dbReference>
<evidence type="ECO:0000313" key="15">
    <source>
        <dbReference type="Proteomes" id="UP000051888"/>
    </source>
</evidence>
<keyword evidence="15" id="KW-1185">Reference proteome</keyword>
<evidence type="ECO:0000256" key="5">
    <source>
        <dbReference type="ARBA" id="ARBA00022692"/>
    </source>
</evidence>
<evidence type="ECO:0000256" key="11">
    <source>
        <dbReference type="ARBA" id="ARBA00023136"/>
    </source>
</evidence>
<dbReference type="Proteomes" id="UP000051888">
    <property type="component" value="Unassembled WGS sequence"/>
</dbReference>
<feature type="transmembrane region" description="Helical" evidence="12">
    <location>
        <begin position="20"/>
        <end position="40"/>
    </location>
</feature>
<protein>
    <recommendedName>
        <fullName evidence="13">HAMP domain-containing protein</fullName>
    </recommendedName>
</protein>
<name>A0A0Q3WZA6_9BACI</name>
<keyword evidence="10" id="KW-0902">Two-component regulatory system</keyword>
<dbReference type="PROSITE" id="PS50885">
    <property type="entry name" value="HAMP"/>
    <property type="match status" value="1"/>
</dbReference>
<sequence>MEEMRVIPNRFKHSGLFINMFLITVIIIIIVSVTIAWTTVRMAEKFFFGKFSIMNATVMSQVIDSFETFNYSIVQASNSILASGTIKSVLSEKQTNKQKMSSFYNMGQQMKRIQSNFVPYDMDIVVMGINGVSFSTYQNYWPISDHVLENSSLRKNTLDQPKKLMYQFNRLESSSSTTKTKQYIVATRALMDRITDKIYGSMYFAISEKEIRKFYSSYTSPGNNVYLVDKSGYIASSNQTKLIGNKSNDLLTYAAKLKNTPREYIVGKFMGKDQIILMNYLPSFDMYLFNIIDKQTAFGDLIDTREITLITIGIVLLALLIVFFASRKLTNSLSNLVKQISNVSKNNFDQYVAVTGTYETMQIGNAFNSMLDELHEYVDQLILSQKQQRHAELAALQQQINPHFLYNTLASIKFLVRQGGKEDSEAIINALISLLQNTIGNVNETITIEQELENLRNYVLINQMRYGNRIKVHYFVGPDCMNLPIPKLILQPFIENSFFHGFNRKQEGTINVLIWREGDNLKCEVTDNGDGMNQIDMKLPKTKRKQQLFSGIGVRNVHERIQLIYGEAYGVTITSEPDVGTKVLIIMPAQPS</sequence>
<evidence type="ECO:0000259" key="13">
    <source>
        <dbReference type="PROSITE" id="PS50885"/>
    </source>
</evidence>
<keyword evidence="7" id="KW-0418">Kinase</keyword>
<evidence type="ECO:0000313" key="14">
    <source>
        <dbReference type="EMBL" id="KQL54125.1"/>
    </source>
</evidence>
<evidence type="ECO:0000256" key="4">
    <source>
        <dbReference type="ARBA" id="ARBA00022679"/>
    </source>
</evidence>
<dbReference type="Gene3D" id="6.10.340.10">
    <property type="match status" value="1"/>
</dbReference>
<dbReference type="EMBL" id="LJJC01000004">
    <property type="protein sequence ID" value="KQL54125.1"/>
    <property type="molecule type" value="Genomic_DNA"/>
</dbReference>
<evidence type="ECO:0000256" key="10">
    <source>
        <dbReference type="ARBA" id="ARBA00023012"/>
    </source>
</evidence>
<keyword evidence="6" id="KW-0547">Nucleotide-binding</keyword>
<dbReference type="Pfam" id="PF00672">
    <property type="entry name" value="HAMP"/>
    <property type="match status" value="1"/>
</dbReference>
<dbReference type="InterPro" id="IPR036890">
    <property type="entry name" value="HATPase_C_sf"/>
</dbReference>
<comment type="subcellular location">
    <subcellularLocation>
        <location evidence="1">Cell membrane</location>
        <topology evidence="1">Multi-pass membrane protein</topology>
    </subcellularLocation>
</comment>
<evidence type="ECO:0000256" key="3">
    <source>
        <dbReference type="ARBA" id="ARBA00022553"/>
    </source>
</evidence>
<keyword evidence="8" id="KW-0067">ATP-binding</keyword>
<dbReference type="AlphaFoldDB" id="A0A0Q3WZA6"/>
<evidence type="ECO:0000256" key="7">
    <source>
        <dbReference type="ARBA" id="ARBA00022777"/>
    </source>
</evidence>
<accession>A0A0Q3WZA6</accession>
<dbReference type="PANTHER" id="PTHR34220:SF11">
    <property type="entry name" value="SENSOR PROTEIN KINASE HPTS"/>
    <property type="match status" value="1"/>
</dbReference>
<dbReference type="GO" id="GO:0005524">
    <property type="term" value="F:ATP binding"/>
    <property type="evidence" value="ECO:0007669"/>
    <property type="project" value="UniProtKB-KW"/>
</dbReference>
<reference evidence="14 15" key="1">
    <citation type="submission" date="2015-09" db="EMBL/GenBank/DDBJ databases">
        <title>Genome sequencing project for genomic taxonomy and phylogenomics of Bacillus-like bacteria.</title>
        <authorList>
            <person name="Liu B."/>
            <person name="Wang J."/>
            <person name="Zhu Y."/>
            <person name="Liu G."/>
            <person name="Chen Q."/>
            <person name="Chen Z."/>
            <person name="Lan J."/>
            <person name="Che J."/>
            <person name="Ge C."/>
            <person name="Shi H."/>
            <person name="Pan Z."/>
            <person name="Liu X."/>
        </authorList>
    </citation>
    <scope>NUCLEOTIDE SEQUENCE [LARGE SCALE GENOMIC DNA]</scope>
    <source>
        <strain evidence="14 15">LMG 18435</strain>
    </source>
</reference>
<dbReference type="Gene3D" id="3.30.450.20">
    <property type="entry name" value="PAS domain"/>
    <property type="match status" value="2"/>
</dbReference>
<dbReference type="CDD" id="cd06225">
    <property type="entry name" value="HAMP"/>
    <property type="match status" value="1"/>
</dbReference>